<evidence type="ECO:0000313" key="1">
    <source>
        <dbReference type="EMBL" id="GAA3875398.1"/>
    </source>
</evidence>
<dbReference type="Proteomes" id="UP001501563">
    <property type="component" value="Unassembled WGS sequence"/>
</dbReference>
<organism evidence="1 2">
    <name type="scientific">Streptomyces lannensis</name>
    <dbReference type="NCBI Taxonomy" id="766498"/>
    <lineage>
        <taxon>Bacteria</taxon>
        <taxon>Bacillati</taxon>
        <taxon>Actinomycetota</taxon>
        <taxon>Actinomycetes</taxon>
        <taxon>Kitasatosporales</taxon>
        <taxon>Streptomycetaceae</taxon>
        <taxon>Streptomyces</taxon>
    </lineage>
</organism>
<sequence>MTGVNIIPTRSVLEVVRDGAGRWDTRSIDLELGRRGARIETGILADLRQLAAQDLIQEDDTEPRGTGPRWRLTDLGAAWLDRATSRGLV</sequence>
<accession>A0ABP7KGP2</accession>
<protein>
    <submittedName>
        <fullName evidence="1">Uncharacterized protein</fullName>
    </submittedName>
</protein>
<reference evidence="2" key="1">
    <citation type="journal article" date="2019" name="Int. J. Syst. Evol. Microbiol.">
        <title>The Global Catalogue of Microorganisms (GCM) 10K type strain sequencing project: providing services to taxonomists for standard genome sequencing and annotation.</title>
        <authorList>
            <consortium name="The Broad Institute Genomics Platform"/>
            <consortium name="The Broad Institute Genome Sequencing Center for Infectious Disease"/>
            <person name="Wu L."/>
            <person name="Ma J."/>
        </authorList>
    </citation>
    <scope>NUCLEOTIDE SEQUENCE [LARGE SCALE GENOMIC DNA]</scope>
    <source>
        <strain evidence="2">JCM 16578</strain>
    </source>
</reference>
<comment type="caution">
    <text evidence="1">The sequence shown here is derived from an EMBL/GenBank/DDBJ whole genome shotgun (WGS) entry which is preliminary data.</text>
</comment>
<evidence type="ECO:0000313" key="2">
    <source>
        <dbReference type="Proteomes" id="UP001501563"/>
    </source>
</evidence>
<proteinExistence type="predicted"/>
<gene>
    <name evidence="1" type="ORF">GCM10022207_46600</name>
</gene>
<keyword evidence="2" id="KW-1185">Reference proteome</keyword>
<dbReference type="EMBL" id="BAAAZA010000013">
    <property type="protein sequence ID" value="GAA3875398.1"/>
    <property type="molecule type" value="Genomic_DNA"/>
</dbReference>
<name>A0ABP7KGP2_9ACTN</name>